<sequence>MKRKRGEEQVKVNCGVDRLSCLPYDILGRILSFLDTKSAIRTSLLSTQYRHAWASSTTLHFNLASSKYSHAISRSFETNVSHVLQRRKDYKNLESFRLSLHIGVTSIFIEECIHYAVQRNIHHLRIRANTKDHRPATLPKLLLTSSSLITLHLNDARRDSIELPTSVVLPNLKILHLKNFEFSAKNYNGEVFTGCPNLEELVLVKCLIRCGDELKVLDVNCLNLKKLEIRYWRSPWEDMIGVNAPNLEFFKLQGSITRIDFRTDMPCLYRACIELSVPVGEKMMTTSETLFSMLHQMHHVNVLKISPQTMKVIDAFPELRDEKMPGFEILKIVNCKEDIPMYELKDALAFTFPHKEGSGP</sequence>
<dbReference type="AlphaFoldDB" id="A0A022QP21"/>
<dbReference type="PANTHER" id="PTHR31900">
    <property type="entry name" value="F-BOX/RNI SUPERFAMILY PROTEIN-RELATED"/>
    <property type="match status" value="1"/>
</dbReference>
<dbReference type="SUPFAM" id="SSF81383">
    <property type="entry name" value="F-box domain"/>
    <property type="match status" value="1"/>
</dbReference>
<dbReference type="PROSITE" id="PS50181">
    <property type="entry name" value="FBOX"/>
    <property type="match status" value="1"/>
</dbReference>
<evidence type="ECO:0000313" key="2">
    <source>
        <dbReference type="EMBL" id="EYU28235.1"/>
    </source>
</evidence>
<organism evidence="2 3">
    <name type="scientific">Erythranthe guttata</name>
    <name type="common">Yellow monkey flower</name>
    <name type="synonym">Mimulus guttatus</name>
    <dbReference type="NCBI Taxonomy" id="4155"/>
    <lineage>
        <taxon>Eukaryota</taxon>
        <taxon>Viridiplantae</taxon>
        <taxon>Streptophyta</taxon>
        <taxon>Embryophyta</taxon>
        <taxon>Tracheophyta</taxon>
        <taxon>Spermatophyta</taxon>
        <taxon>Magnoliopsida</taxon>
        <taxon>eudicotyledons</taxon>
        <taxon>Gunneridae</taxon>
        <taxon>Pentapetalae</taxon>
        <taxon>asterids</taxon>
        <taxon>lamiids</taxon>
        <taxon>Lamiales</taxon>
        <taxon>Phrymaceae</taxon>
        <taxon>Erythranthe</taxon>
    </lineage>
</organism>
<keyword evidence="3" id="KW-1185">Reference proteome</keyword>
<proteinExistence type="predicted"/>
<dbReference type="EMBL" id="KI631441">
    <property type="protein sequence ID" value="EYU28235.1"/>
    <property type="molecule type" value="Genomic_DNA"/>
</dbReference>
<dbReference type="InterPro" id="IPR032675">
    <property type="entry name" value="LRR_dom_sf"/>
</dbReference>
<dbReference type="Gene3D" id="1.20.1280.50">
    <property type="match status" value="1"/>
</dbReference>
<dbReference type="Pfam" id="PF00646">
    <property type="entry name" value="F-box"/>
    <property type="match status" value="1"/>
</dbReference>
<dbReference type="PANTHER" id="PTHR31900:SF27">
    <property type="entry name" value="FBD DOMAIN-CONTAINING PROTEIN"/>
    <property type="match status" value="1"/>
</dbReference>
<protein>
    <recommendedName>
        <fullName evidence="1">F-box domain-containing protein</fullName>
    </recommendedName>
</protein>
<dbReference type="SUPFAM" id="SSF52047">
    <property type="entry name" value="RNI-like"/>
    <property type="match status" value="1"/>
</dbReference>
<dbReference type="KEGG" id="egt:105968211"/>
<dbReference type="Pfam" id="PF24758">
    <property type="entry name" value="LRR_At5g56370"/>
    <property type="match status" value="1"/>
</dbReference>
<evidence type="ECO:0000313" key="3">
    <source>
        <dbReference type="Proteomes" id="UP000030748"/>
    </source>
</evidence>
<dbReference type="InterPro" id="IPR050232">
    <property type="entry name" value="FBL13/AtMIF1-like"/>
</dbReference>
<dbReference type="InterPro" id="IPR036047">
    <property type="entry name" value="F-box-like_dom_sf"/>
</dbReference>
<reference evidence="2 3" key="1">
    <citation type="journal article" date="2013" name="Proc. Natl. Acad. Sci. U.S.A.">
        <title>Fine-scale variation in meiotic recombination in Mimulus inferred from population shotgun sequencing.</title>
        <authorList>
            <person name="Hellsten U."/>
            <person name="Wright K.M."/>
            <person name="Jenkins J."/>
            <person name="Shu S."/>
            <person name="Yuan Y."/>
            <person name="Wessler S.R."/>
            <person name="Schmutz J."/>
            <person name="Willis J.H."/>
            <person name="Rokhsar D.S."/>
        </authorList>
    </citation>
    <scope>NUCLEOTIDE SEQUENCE [LARGE SCALE GENOMIC DNA]</scope>
    <source>
        <strain evidence="3">cv. DUN x IM62</strain>
    </source>
</reference>
<dbReference type="STRING" id="4155.A0A022QP21"/>
<feature type="domain" description="F-box" evidence="1">
    <location>
        <begin position="16"/>
        <end position="50"/>
    </location>
</feature>
<evidence type="ECO:0000259" key="1">
    <source>
        <dbReference type="PROSITE" id="PS50181"/>
    </source>
</evidence>
<dbReference type="OMA" id="GYERDIC"/>
<accession>A0A022QP21</accession>
<dbReference type="Proteomes" id="UP000030748">
    <property type="component" value="Unassembled WGS sequence"/>
</dbReference>
<gene>
    <name evidence="2" type="ORF">MIMGU_mgv1a019110mg</name>
</gene>
<dbReference type="Gene3D" id="3.80.10.10">
    <property type="entry name" value="Ribonuclease Inhibitor"/>
    <property type="match status" value="1"/>
</dbReference>
<dbReference type="InterPro" id="IPR001810">
    <property type="entry name" value="F-box_dom"/>
</dbReference>
<name>A0A022QP21_ERYGU</name>
<dbReference type="eggNOG" id="ENOG502RYTW">
    <property type="taxonomic scope" value="Eukaryota"/>
</dbReference>
<dbReference type="OrthoDB" id="896987at2759"/>
<dbReference type="InterPro" id="IPR055411">
    <property type="entry name" value="LRR_FXL15/At3g58940/PEG3-like"/>
</dbReference>